<organism evidence="2 3">
    <name type="scientific">Nocardia cyriacigeorgica (strain GUH-2)</name>
    <dbReference type="NCBI Taxonomy" id="1127134"/>
    <lineage>
        <taxon>Bacteria</taxon>
        <taxon>Bacillati</taxon>
        <taxon>Actinomycetota</taxon>
        <taxon>Actinomycetes</taxon>
        <taxon>Mycobacteriales</taxon>
        <taxon>Nocardiaceae</taxon>
        <taxon>Nocardia</taxon>
    </lineage>
</organism>
<keyword evidence="3" id="KW-1185">Reference proteome</keyword>
<accession>H6R3B1</accession>
<dbReference type="Proteomes" id="UP000008190">
    <property type="component" value="Chromosome"/>
</dbReference>
<dbReference type="HOGENOM" id="CLU_2465927_0_0_11"/>
<evidence type="ECO:0000313" key="3">
    <source>
        <dbReference type="Proteomes" id="UP000008190"/>
    </source>
</evidence>
<evidence type="ECO:0000313" key="2">
    <source>
        <dbReference type="EMBL" id="CCF65709.1"/>
    </source>
</evidence>
<reference evidence="2 3" key="1">
    <citation type="journal article" date="2012" name="J. Bacteriol.">
        <title>Genome sequence of the human- and animal-pathogenic strain Nocardia cyriacigeorgica GUH-2.</title>
        <authorList>
            <person name="Zoropogui A."/>
            <person name="Pujic P."/>
            <person name="Normand P."/>
            <person name="Barbe V."/>
            <person name="Beaman B."/>
            <person name="Beaman L."/>
            <person name="Boiron P."/>
            <person name="Colinon C."/>
            <person name="Deredjian A."/>
            <person name="Graindorge A."/>
            <person name="Mangenot S."/>
            <person name="Nazaret S."/>
            <person name="Neto M."/>
            <person name="Petit S."/>
            <person name="Roche D."/>
            <person name="Vallenet D."/>
            <person name="Rodriguez-Nava V."/>
            <person name="Richard Y."/>
            <person name="Cournoyer B."/>
            <person name="Blaha D."/>
        </authorList>
    </citation>
    <scope>NUCLEOTIDE SEQUENCE [LARGE SCALE GENOMIC DNA]</scope>
    <source>
        <strain evidence="2 3">GUH-2</strain>
    </source>
</reference>
<dbReference type="EMBL" id="FO082843">
    <property type="protein sequence ID" value="CCF65709.1"/>
    <property type="molecule type" value="Genomic_DNA"/>
</dbReference>
<gene>
    <name evidence="2" type="ordered locus">NOCYR_4958</name>
</gene>
<dbReference type="AlphaFoldDB" id="H6R3B1"/>
<feature type="region of interest" description="Disordered" evidence="1">
    <location>
        <begin position="54"/>
        <end position="88"/>
    </location>
</feature>
<name>H6R3B1_NOCCG</name>
<feature type="compositionally biased region" description="Basic and acidic residues" evidence="1">
    <location>
        <begin position="73"/>
        <end position="88"/>
    </location>
</feature>
<sequence length="88" mass="9336">MRVDAGDFAGGLVAEGPGESALARLVRVASGLSEEAQRYLVMIADRLRVSEGLPLLDDAGELREDGDGPAPRMDGDGRVDSSREHSRD</sequence>
<proteinExistence type="predicted"/>
<dbReference type="KEGG" id="ncy:NOCYR_4958"/>
<evidence type="ECO:0000256" key="1">
    <source>
        <dbReference type="SAM" id="MobiDB-lite"/>
    </source>
</evidence>
<protein>
    <submittedName>
        <fullName evidence="2">Uncharacterized protein</fullName>
    </submittedName>
</protein>